<dbReference type="Gene3D" id="3.40.47.10">
    <property type="match status" value="1"/>
</dbReference>
<dbReference type="SUPFAM" id="SSF53901">
    <property type="entry name" value="Thiolase-like"/>
    <property type="match status" value="2"/>
</dbReference>
<organism evidence="2 3">
    <name type="scientific">Pseudonocardia petroleophila</name>
    <dbReference type="NCBI Taxonomy" id="37331"/>
    <lineage>
        <taxon>Bacteria</taxon>
        <taxon>Bacillati</taxon>
        <taxon>Actinomycetota</taxon>
        <taxon>Actinomycetes</taxon>
        <taxon>Pseudonocardiales</taxon>
        <taxon>Pseudonocardiaceae</taxon>
        <taxon>Pseudonocardia</taxon>
    </lineage>
</organism>
<dbReference type="Pfam" id="PF22691">
    <property type="entry name" value="Thiolase_C_1"/>
    <property type="match status" value="1"/>
</dbReference>
<reference evidence="2 3" key="1">
    <citation type="submission" date="2020-08" db="EMBL/GenBank/DDBJ databases">
        <authorList>
            <person name="Mo P."/>
        </authorList>
    </citation>
    <scope>NUCLEOTIDE SEQUENCE [LARGE SCALE GENOMIC DNA]</scope>
    <source>
        <strain evidence="2 3">CGMCC 4.1532</strain>
    </source>
</reference>
<sequence>MTGTCVAGIGLTEFSRASGRSAERLAVEAARAACADAGLPTSAVDGIVPFPFGPSAEDLIAGLGLPDVTFTAVPHLGGASTVAGLRLAALAVASGAARCVLVFVARNGRSGSRVEQRIGVLLPGQRYRRQLEHPHGFSTPAQWYSMIARRHMHEFGTTREHLGAVALAMRAHAQLNPHAQMHGRPMTMEQYRSSRPIAEPYLLLDCCQETDGAGAVLVVAADRARDLRHRPVHLAGLAEGHPDSPDDLVNRRDFFTVGLTRAAPRAFAMAGVTPSDVDAAMIYDCFTFEVIQQLEEAGFCARGDGGPFVADGGIALGGRLPVNPHGGLLSDGHIAGMNHVVEAVVQLRGDGGDRQVPGAEVVAVTGWGDMGDGAIAVLTR</sequence>
<name>A0A7G7MBX9_9PSEU</name>
<dbReference type="KEGG" id="ppel:H6H00_18785"/>
<dbReference type="PIRSF" id="PIRSF000429">
    <property type="entry name" value="Ac-CoA_Ac_transf"/>
    <property type="match status" value="1"/>
</dbReference>
<dbReference type="GO" id="GO:0016747">
    <property type="term" value="F:acyltransferase activity, transferring groups other than amino-acyl groups"/>
    <property type="evidence" value="ECO:0007669"/>
    <property type="project" value="InterPro"/>
</dbReference>
<dbReference type="CDD" id="cd00829">
    <property type="entry name" value="SCP-x_thiolase"/>
    <property type="match status" value="1"/>
</dbReference>
<dbReference type="InterPro" id="IPR002155">
    <property type="entry name" value="Thiolase"/>
</dbReference>
<keyword evidence="3" id="KW-1185">Reference proteome</keyword>
<dbReference type="PANTHER" id="PTHR42870">
    <property type="entry name" value="ACETYL-COA C-ACETYLTRANSFERASE"/>
    <property type="match status" value="1"/>
</dbReference>
<dbReference type="RefSeq" id="WP_185717052.1">
    <property type="nucleotide sequence ID" value="NZ_BAAAWI010000001.1"/>
</dbReference>
<gene>
    <name evidence="2" type="ORF">H6H00_18785</name>
</gene>
<dbReference type="AlphaFoldDB" id="A0A7G7MBX9"/>
<proteinExistence type="predicted"/>
<dbReference type="InterPro" id="IPR055140">
    <property type="entry name" value="Thiolase_C_2"/>
</dbReference>
<dbReference type="EMBL" id="CP060131">
    <property type="protein sequence ID" value="QNG50290.1"/>
    <property type="molecule type" value="Genomic_DNA"/>
</dbReference>
<protein>
    <submittedName>
        <fullName evidence="2">Transporter</fullName>
    </submittedName>
</protein>
<evidence type="ECO:0000259" key="1">
    <source>
        <dbReference type="Pfam" id="PF22691"/>
    </source>
</evidence>
<evidence type="ECO:0000313" key="3">
    <source>
        <dbReference type="Proteomes" id="UP000515728"/>
    </source>
</evidence>
<accession>A0A7G7MBX9</accession>
<dbReference type="InterPro" id="IPR016039">
    <property type="entry name" value="Thiolase-like"/>
</dbReference>
<dbReference type="Proteomes" id="UP000515728">
    <property type="component" value="Chromosome"/>
</dbReference>
<evidence type="ECO:0000313" key="2">
    <source>
        <dbReference type="EMBL" id="QNG50290.1"/>
    </source>
</evidence>
<feature type="domain" description="Thiolase C-terminal" evidence="1">
    <location>
        <begin position="248"/>
        <end position="375"/>
    </location>
</feature>
<dbReference type="PANTHER" id="PTHR42870:SF1">
    <property type="entry name" value="NON-SPECIFIC LIPID-TRANSFER PROTEIN-LIKE 2"/>
    <property type="match status" value="1"/>
</dbReference>